<proteinExistence type="predicted"/>
<dbReference type="PANTHER" id="PTHR24166:SF48">
    <property type="entry name" value="PROTEIN VAPYRIN"/>
    <property type="match status" value="1"/>
</dbReference>
<dbReference type="InterPro" id="IPR036770">
    <property type="entry name" value="Ankyrin_rpt-contain_sf"/>
</dbReference>
<dbReference type="PROSITE" id="PS50297">
    <property type="entry name" value="ANK_REP_REGION"/>
    <property type="match status" value="1"/>
</dbReference>
<dbReference type="InParanoid" id="T0RW93"/>
<sequence length="152" mass="16642">MHGALVDAVNVHGHTPLHLASSFGRWNVVLVLLAHGARTDLRDKEGRTSAMIAASVAATFAHAAAHAAAEDPLAKDMIRTIATLSYWEKKRNEGRSAHHILCDLAWRCLRPICKDPRAALQRTKLPMDVLDLIVAQYVGPWAIPEQVEVACI</sequence>
<name>T0RW93_SAPDV</name>
<dbReference type="SUPFAM" id="SSF48403">
    <property type="entry name" value="Ankyrin repeat"/>
    <property type="match status" value="1"/>
</dbReference>
<keyword evidence="2 3" id="KW-0040">ANK repeat</keyword>
<dbReference type="SMART" id="SM00248">
    <property type="entry name" value="ANK"/>
    <property type="match status" value="1"/>
</dbReference>
<feature type="repeat" description="ANK" evidence="3">
    <location>
        <begin position="12"/>
        <end position="44"/>
    </location>
</feature>
<dbReference type="RefSeq" id="XP_008609554.1">
    <property type="nucleotide sequence ID" value="XM_008611332.1"/>
</dbReference>
<reference evidence="4 5" key="1">
    <citation type="submission" date="2012-04" db="EMBL/GenBank/DDBJ databases">
        <title>The Genome Sequence of Saprolegnia declina VS20.</title>
        <authorList>
            <consortium name="The Broad Institute Genome Sequencing Platform"/>
            <person name="Russ C."/>
            <person name="Nusbaum C."/>
            <person name="Tyler B."/>
            <person name="van West P."/>
            <person name="Dieguez-Uribeondo J."/>
            <person name="de Bruijn I."/>
            <person name="Tripathy S."/>
            <person name="Jiang R."/>
            <person name="Young S.K."/>
            <person name="Zeng Q."/>
            <person name="Gargeya S."/>
            <person name="Fitzgerald M."/>
            <person name="Haas B."/>
            <person name="Abouelleil A."/>
            <person name="Alvarado L."/>
            <person name="Arachchi H.M."/>
            <person name="Berlin A."/>
            <person name="Chapman S.B."/>
            <person name="Goldberg J."/>
            <person name="Griggs A."/>
            <person name="Gujja S."/>
            <person name="Hansen M."/>
            <person name="Howarth C."/>
            <person name="Imamovic A."/>
            <person name="Larimer J."/>
            <person name="McCowen C."/>
            <person name="Montmayeur A."/>
            <person name="Murphy C."/>
            <person name="Neiman D."/>
            <person name="Pearson M."/>
            <person name="Priest M."/>
            <person name="Roberts A."/>
            <person name="Saif S."/>
            <person name="Shea T."/>
            <person name="Sisk P."/>
            <person name="Sykes S."/>
            <person name="Wortman J."/>
            <person name="Nusbaum C."/>
            <person name="Birren B."/>
        </authorList>
    </citation>
    <scope>NUCLEOTIDE SEQUENCE [LARGE SCALE GENOMIC DNA]</scope>
    <source>
        <strain evidence="4 5">VS20</strain>
    </source>
</reference>
<accession>T0RW93</accession>
<evidence type="ECO:0000313" key="5">
    <source>
        <dbReference type="Proteomes" id="UP000030762"/>
    </source>
</evidence>
<dbReference type="AlphaFoldDB" id="T0RW93"/>
<dbReference type="InterPro" id="IPR002110">
    <property type="entry name" value="Ankyrin_rpt"/>
</dbReference>
<protein>
    <submittedName>
        <fullName evidence="4">Uncharacterized protein</fullName>
    </submittedName>
</protein>
<dbReference type="OrthoDB" id="59442at2759"/>
<dbReference type="STRING" id="1156394.T0RW93"/>
<dbReference type="PANTHER" id="PTHR24166">
    <property type="entry name" value="ROLLING PEBBLES, ISOFORM B"/>
    <property type="match status" value="1"/>
</dbReference>
<dbReference type="PROSITE" id="PS50088">
    <property type="entry name" value="ANK_REPEAT"/>
    <property type="match status" value="1"/>
</dbReference>
<evidence type="ECO:0000313" key="4">
    <source>
        <dbReference type="EMBL" id="EQC36773.1"/>
    </source>
</evidence>
<gene>
    <name evidence="4" type="ORF">SDRG_05607</name>
</gene>
<dbReference type="GeneID" id="19946334"/>
<dbReference type="Pfam" id="PF13857">
    <property type="entry name" value="Ank_5"/>
    <property type="match status" value="1"/>
</dbReference>
<dbReference type="EMBL" id="JH767146">
    <property type="protein sequence ID" value="EQC36773.1"/>
    <property type="molecule type" value="Genomic_DNA"/>
</dbReference>
<dbReference type="InterPro" id="IPR050889">
    <property type="entry name" value="Dendritic_Spine_Reg/Scaffold"/>
</dbReference>
<keyword evidence="1" id="KW-0677">Repeat</keyword>
<keyword evidence="5" id="KW-1185">Reference proteome</keyword>
<dbReference type="VEuPathDB" id="FungiDB:SDRG_05607"/>
<dbReference type="Proteomes" id="UP000030762">
    <property type="component" value="Unassembled WGS sequence"/>
</dbReference>
<evidence type="ECO:0000256" key="2">
    <source>
        <dbReference type="ARBA" id="ARBA00023043"/>
    </source>
</evidence>
<evidence type="ECO:0000256" key="1">
    <source>
        <dbReference type="ARBA" id="ARBA00022737"/>
    </source>
</evidence>
<organism evidence="4 5">
    <name type="scientific">Saprolegnia diclina (strain VS20)</name>
    <dbReference type="NCBI Taxonomy" id="1156394"/>
    <lineage>
        <taxon>Eukaryota</taxon>
        <taxon>Sar</taxon>
        <taxon>Stramenopiles</taxon>
        <taxon>Oomycota</taxon>
        <taxon>Saprolegniomycetes</taxon>
        <taxon>Saprolegniales</taxon>
        <taxon>Saprolegniaceae</taxon>
        <taxon>Saprolegnia</taxon>
    </lineage>
</organism>
<evidence type="ECO:0000256" key="3">
    <source>
        <dbReference type="PROSITE-ProRule" id="PRU00023"/>
    </source>
</evidence>
<dbReference type="Gene3D" id="1.25.40.20">
    <property type="entry name" value="Ankyrin repeat-containing domain"/>
    <property type="match status" value="1"/>
</dbReference>